<evidence type="ECO:0008006" key="5">
    <source>
        <dbReference type="Google" id="ProtNLM"/>
    </source>
</evidence>
<accession>G7VET0</accession>
<dbReference type="Gene3D" id="2.20.25.190">
    <property type="match status" value="1"/>
</dbReference>
<sequence>MGRRRRKRKVLLRPKKTLPKIFTCPHCGAQLVSVKKTEKGYLVICGNCGLRHEFEERAGWMPVDYYNAFVDLYLEGRIAPPQQQAGPAGEAAVEEAEEGDESL</sequence>
<dbReference type="eggNOG" id="arCOG04136">
    <property type="taxonomic scope" value="Archaea"/>
</dbReference>
<dbReference type="SUPFAM" id="SSF57783">
    <property type="entry name" value="Zinc beta-ribbon"/>
    <property type="match status" value="1"/>
</dbReference>
<dbReference type="RefSeq" id="WP_014288722.1">
    <property type="nucleotide sequence ID" value="NC_016645.1"/>
</dbReference>
<dbReference type="GeneID" id="11595732"/>
<evidence type="ECO:0000256" key="1">
    <source>
        <dbReference type="ARBA" id="ARBA00022833"/>
    </source>
</evidence>
<proteinExistence type="predicted"/>
<dbReference type="InterPro" id="IPR007808">
    <property type="entry name" value="Elf1"/>
</dbReference>
<evidence type="ECO:0000313" key="3">
    <source>
        <dbReference type="EMBL" id="AET32896.1"/>
    </source>
</evidence>
<dbReference type="KEGG" id="pyr:P186_1473"/>
<gene>
    <name evidence="3" type="ORF">P186_1473</name>
</gene>
<organism evidence="3 4">
    <name type="scientific">Pyrobaculum ferrireducens</name>
    <dbReference type="NCBI Taxonomy" id="1104324"/>
    <lineage>
        <taxon>Archaea</taxon>
        <taxon>Thermoproteota</taxon>
        <taxon>Thermoprotei</taxon>
        <taxon>Thermoproteales</taxon>
        <taxon>Thermoproteaceae</taxon>
        <taxon>Pyrobaculum</taxon>
    </lineage>
</organism>
<name>G7VET0_9CREN</name>
<feature type="compositionally biased region" description="Acidic residues" evidence="2">
    <location>
        <begin position="92"/>
        <end position="103"/>
    </location>
</feature>
<evidence type="ECO:0000313" key="4">
    <source>
        <dbReference type="Proteomes" id="UP000005867"/>
    </source>
</evidence>
<dbReference type="AlphaFoldDB" id="G7VET0"/>
<keyword evidence="4" id="KW-1185">Reference proteome</keyword>
<dbReference type="Pfam" id="PF05129">
    <property type="entry name" value="Zn_ribbon_Elf1"/>
    <property type="match status" value="1"/>
</dbReference>
<keyword evidence="1" id="KW-0862">Zinc</keyword>
<protein>
    <recommendedName>
        <fullName evidence="5">Transcription elongation factor</fullName>
    </recommendedName>
</protein>
<dbReference type="OrthoDB" id="15334at2157"/>
<dbReference type="InterPro" id="IPR038567">
    <property type="entry name" value="T_Elf1_sf"/>
</dbReference>
<feature type="region of interest" description="Disordered" evidence="2">
    <location>
        <begin position="81"/>
        <end position="103"/>
    </location>
</feature>
<dbReference type="STRING" id="1104324.P186_1473"/>
<reference evidence="3 4" key="1">
    <citation type="journal article" date="2012" name="J. Bacteriol.">
        <title>Complete genome sequence of strain 1860, a crenarchaeon of the genus pyrobaculum able to grow with various electron acceptors.</title>
        <authorList>
            <person name="Mardanov A.V."/>
            <person name="Gumerov V.M."/>
            <person name="Slobodkina G.B."/>
            <person name="Beletsky A.V."/>
            <person name="Bonch-Osmolovskaya E.A."/>
            <person name="Ravin N.V."/>
            <person name="Skryabin K.G."/>
        </authorList>
    </citation>
    <scope>NUCLEOTIDE SEQUENCE [LARGE SCALE GENOMIC DNA]</scope>
    <source>
        <strain evidence="3 4">1860</strain>
    </source>
</reference>
<dbReference type="BioCyc" id="PSP1104324:GJSN-1447-MONOMER"/>
<dbReference type="EMBL" id="CP003098">
    <property type="protein sequence ID" value="AET32896.1"/>
    <property type="molecule type" value="Genomic_DNA"/>
</dbReference>
<evidence type="ECO:0000256" key="2">
    <source>
        <dbReference type="SAM" id="MobiDB-lite"/>
    </source>
</evidence>
<dbReference type="Proteomes" id="UP000005867">
    <property type="component" value="Chromosome"/>
</dbReference>
<feature type="compositionally biased region" description="Low complexity" evidence="2">
    <location>
        <begin position="81"/>
        <end position="91"/>
    </location>
</feature>
<dbReference type="HOGENOM" id="CLU_165872_0_0_2"/>
<dbReference type="NCBIfam" id="NF011482">
    <property type="entry name" value="PRK14892.1"/>
    <property type="match status" value="1"/>
</dbReference>